<dbReference type="EMBL" id="JAPEUX010000002">
    <property type="protein sequence ID" value="KAJ4357762.1"/>
    <property type="molecule type" value="Genomic_DNA"/>
</dbReference>
<keyword evidence="2" id="KW-1185">Reference proteome</keyword>
<organism evidence="1 2">
    <name type="scientific">Didymosphaeria variabile</name>
    <dbReference type="NCBI Taxonomy" id="1932322"/>
    <lineage>
        <taxon>Eukaryota</taxon>
        <taxon>Fungi</taxon>
        <taxon>Dikarya</taxon>
        <taxon>Ascomycota</taxon>
        <taxon>Pezizomycotina</taxon>
        <taxon>Dothideomycetes</taxon>
        <taxon>Pleosporomycetidae</taxon>
        <taxon>Pleosporales</taxon>
        <taxon>Massarineae</taxon>
        <taxon>Didymosphaeriaceae</taxon>
        <taxon>Didymosphaeria</taxon>
    </lineage>
</organism>
<dbReference type="AlphaFoldDB" id="A0A9W8XRH0"/>
<comment type="caution">
    <text evidence="1">The sequence shown here is derived from an EMBL/GenBank/DDBJ whole genome shotgun (WGS) entry which is preliminary data.</text>
</comment>
<dbReference type="Proteomes" id="UP001140513">
    <property type="component" value="Unassembled WGS sequence"/>
</dbReference>
<evidence type="ECO:0000313" key="2">
    <source>
        <dbReference type="Proteomes" id="UP001140513"/>
    </source>
</evidence>
<sequence>MDGESEGIYTPFEIEDSIAKMSTEYMFSLCWGLKPPDVGQNCHALDSFDLTQGSTCIVPFLYSILGSGLFGRIPFPMPSKIPFSSFMDVPWVFRGNAEVFAECHVQKMTEPDFLTGTWMGYYTDQRPVNHRHFALVGPPMNDINIVAEPSSALDQKGHIHCSRSSGFDSHGPFTVCGDFHPDGRVEFVKSYTLHSWEWQYNGVVVPFGIVGRWSDLEGNFGGHFWIWKKDWCDTQTP</sequence>
<accession>A0A9W8XRH0</accession>
<gene>
    <name evidence="1" type="ORF">N0V89_002338</name>
</gene>
<dbReference type="GeneID" id="80905868"/>
<dbReference type="RefSeq" id="XP_056074621.1">
    <property type="nucleotide sequence ID" value="XM_056211148.1"/>
</dbReference>
<name>A0A9W8XRH0_9PLEO</name>
<protein>
    <submittedName>
        <fullName evidence="1">Uncharacterized protein</fullName>
    </submittedName>
</protein>
<reference evidence="1" key="1">
    <citation type="submission" date="2022-10" db="EMBL/GenBank/DDBJ databases">
        <title>Tapping the CABI collections for fungal endophytes: first genome assemblies for Collariella, Neodidymelliopsis, Ascochyta clinopodiicola, Didymella pomorum, Didymosphaeria variabile, Neocosmospora piperis and Neocucurbitaria cava.</title>
        <authorList>
            <person name="Hill R."/>
        </authorList>
    </citation>
    <scope>NUCLEOTIDE SEQUENCE</scope>
    <source>
        <strain evidence="1">IMI 356815</strain>
    </source>
</reference>
<evidence type="ECO:0000313" key="1">
    <source>
        <dbReference type="EMBL" id="KAJ4357762.1"/>
    </source>
</evidence>
<dbReference type="OrthoDB" id="5139943at2759"/>
<proteinExistence type="predicted"/>